<evidence type="ECO:0000256" key="5">
    <source>
        <dbReference type="ARBA" id="ARBA00023212"/>
    </source>
</evidence>
<evidence type="ECO:0000256" key="4">
    <source>
        <dbReference type="ARBA" id="ARBA00022701"/>
    </source>
</evidence>
<dbReference type="GO" id="GO:0031122">
    <property type="term" value="P:cytoplasmic microtubule organization"/>
    <property type="evidence" value="ECO:0007669"/>
    <property type="project" value="TreeGrafter"/>
</dbReference>
<protein>
    <submittedName>
        <fullName evidence="9">Uncharacterized protein</fullName>
    </submittedName>
</protein>
<dbReference type="STRING" id="7217.B3MW08"/>
<dbReference type="eggNOG" id="KOG2000">
    <property type="taxonomic scope" value="Eukaryota"/>
</dbReference>
<dbReference type="GO" id="GO:0051011">
    <property type="term" value="F:microtubule minus-end binding"/>
    <property type="evidence" value="ECO:0007669"/>
    <property type="project" value="TreeGrafter"/>
</dbReference>
<keyword evidence="5" id="KW-0206">Cytoskeleton</keyword>
<dbReference type="AlphaFoldDB" id="B3MW08"/>
<dbReference type="Pfam" id="PF04130">
    <property type="entry name" value="GCP_C_terminal"/>
    <property type="match status" value="1"/>
</dbReference>
<dbReference type="PhylomeDB" id="B3MW08"/>
<accession>B3MW08</accession>
<dbReference type="GO" id="GO:0051225">
    <property type="term" value="P:spindle assembly"/>
    <property type="evidence" value="ECO:0007669"/>
    <property type="project" value="TreeGrafter"/>
</dbReference>
<dbReference type="GO" id="GO:0007020">
    <property type="term" value="P:microtubule nucleation"/>
    <property type="evidence" value="ECO:0007669"/>
    <property type="project" value="InterPro"/>
</dbReference>
<name>B3MW08_DROAN</name>
<evidence type="ECO:0000256" key="6">
    <source>
        <dbReference type="SAM" id="MobiDB-lite"/>
    </source>
</evidence>
<dbReference type="InterPro" id="IPR007259">
    <property type="entry name" value="GCP"/>
</dbReference>
<dbReference type="InParanoid" id="B3MW08"/>
<keyword evidence="10" id="KW-1185">Reference proteome</keyword>
<dbReference type="GO" id="GO:0005874">
    <property type="term" value="C:microtubule"/>
    <property type="evidence" value="ECO:0007669"/>
    <property type="project" value="UniProtKB-KW"/>
</dbReference>
<sequence length="898" mass="102124">MSQPMPLGSQDQLVLQNTALADILSDLCIVIQGRRTPDEHEGTLVRANHHISSNLTLPICERECVQRIVSKLNTGSHPDDNESPGDLFLKVYRKLLAVKIDSNLRHSLMCFLLTLADKSMELKSINGTGAGGDNLKHTLGIRNPSSSTHSINGSTSSHSSRQNGSVGIYSYDATQSSVGFGRQPLPDYMTNMKAQKNLEATQDIVMNAIYSFTGVQGKYLKKDVVSGRFKLDPVNAKTLSPVQAGMLLRLSELGYYHDRVAKFADVTTGFNAMGCMGQAFISKLKEELMEFHGQVAVLHDELTKFRDNQLRQHIEKDRSWMEKTEPGALGEVTLLKLLAWYVTPLHRMQWLTKIADTCQLRKGGELASAVFNYLDNGNSMVNELASSLLTAICGPLVRMISKWMLEGGICDSYGEFFVESLNEVGADRLWHDKFRLRVNMMPKFITLELADKILKTGKSINFLREICEMTELVRGREELKELMNNNVSHIFSYVQDTNWHAAVETCYQQTSKHVLDIMVGPHKLLDHLHGMRRYLLLGQGDFVSILIENMKDELERKGTDIYAHDLSAMLDAALRCTNAQYDDPEILNHLDVVVQTPFPGDCGWDIISLQYIVQGPLATMLEPTMPTYKALFKPLWRMKHMEFVLSMKIWKEQMGNSKILRMMNPEIGKASYRLHLFTSEIMHFIHQMQYYVLFEVIECNWVELQKKMVQATALDDILEAHEKFLKTITVGCFVNTMTDMERHLETVYENIIGLENWQSAFYKECFKELDARKALAKKVMESEASGQFGLTADEIFERDHERKQFDERVSIACRGLDDIAIAYEKAVSGFLLALNSNNDPNLQLFGTRLDFNEYYKKRDTNLSKPLTFEHMRMSSVFSTSNKLSHSSRFVIHPQASKE</sequence>
<dbReference type="Proteomes" id="UP000007801">
    <property type="component" value="Unassembled WGS sequence"/>
</dbReference>
<evidence type="ECO:0000256" key="3">
    <source>
        <dbReference type="ARBA" id="ARBA00022490"/>
    </source>
</evidence>
<reference evidence="9 10" key="1">
    <citation type="journal article" date="2007" name="Nature">
        <title>Evolution of genes and genomes on the Drosophila phylogeny.</title>
        <authorList>
            <consortium name="Drosophila 12 Genomes Consortium"/>
            <person name="Clark A.G."/>
            <person name="Eisen M.B."/>
            <person name="Smith D.R."/>
            <person name="Bergman C.M."/>
            <person name="Oliver B."/>
            <person name="Markow T.A."/>
            <person name="Kaufman T.C."/>
            <person name="Kellis M."/>
            <person name="Gelbart W."/>
            <person name="Iyer V.N."/>
            <person name="Pollard D.A."/>
            <person name="Sackton T.B."/>
            <person name="Larracuente A.M."/>
            <person name="Singh N.D."/>
            <person name="Abad J.P."/>
            <person name="Abt D.N."/>
            <person name="Adryan B."/>
            <person name="Aguade M."/>
            <person name="Akashi H."/>
            <person name="Anderson W.W."/>
            <person name="Aquadro C.F."/>
            <person name="Ardell D.H."/>
            <person name="Arguello R."/>
            <person name="Artieri C.G."/>
            <person name="Barbash D.A."/>
            <person name="Barker D."/>
            <person name="Barsanti P."/>
            <person name="Batterham P."/>
            <person name="Batzoglou S."/>
            <person name="Begun D."/>
            <person name="Bhutkar A."/>
            <person name="Blanco E."/>
            <person name="Bosak S.A."/>
            <person name="Bradley R.K."/>
            <person name="Brand A.D."/>
            <person name="Brent M.R."/>
            <person name="Brooks A.N."/>
            <person name="Brown R.H."/>
            <person name="Butlin R.K."/>
            <person name="Caggese C."/>
            <person name="Calvi B.R."/>
            <person name="Bernardo de Carvalho A."/>
            <person name="Caspi A."/>
            <person name="Castrezana S."/>
            <person name="Celniker S.E."/>
            <person name="Chang J.L."/>
            <person name="Chapple C."/>
            <person name="Chatterji S."/>
            <person name="Chinwalla A."/>
            <person name="Civetta A."/>
            <person name="Clifton S.W."/>
            <person name="Comeron J.M."/>
            <person name="Costello J.C."/>
            <person name="Coyne J.A."/>
            <person name="Daub J."/>
            <person name="David R.G."/>
            <person name="Delcher A.L."/>
            <person name="Delehaunty K."/>
            <person name="Do C.B."/>
            <person name="Ebling H."/>
            <person name="Edwards K."/>
            <person name="Eickbush T."/>
            <person name="Evans J.D."/>
            <person name="Filipski A."/>
            <person name="Findeiss S."/>
            <person name="Freyhult E."/>
            <person name="Fulton L."/>
            <person name="Fulton R."/>
            <person name="Garcia A.C."/>
            <person name="Gardiner A."/>
            <person name="Garfield D.A."/>
            <person name="Garvin B.E."/>
            <person name="Gibson G."/>
            <person name="Gilbert D."/>
            <person name="Gnerre S."/>
            <person name="Godfrey J."/>
            <person name="Good R."/>
            <person name="Gotea V."/>
            <person name="Gravely B."/>
            <person name="Greenberg A.J."/>
            <person name="Griffiths-Jones S."/>
            <person name="Gross S."/>
            <person name="Guigo R."/>
            <person name="Gustafson E.A."/>
            <person name="Haerty W."/>
            <person name="Hahn M.W."/>
            <person name="Halligan D.L."/>
            <person name="Halpern A.L."/>
            <person name="Halter G.M."/>
            <person name="Han M.V."/>
            <person name="Heger A."/>
            <person name="Hillier L."/>
            <person name="Hinrichs A.S."/>
            <person name="Holmes I."/>
            <person name="Hoskins R.A."/>
            <person name="Hubisz M.J."/>
            <person name="Hultmark D."/>
            <person name="Huntley M.A."/>
            <person name="Jaffe D.B."/>
            <person name="Jagadeeshan S."/>
            <person name="Jeck W.R."/>
            <person name="Johnson J."/>
            <person name="Jones C.D."/>
            <person name="Jordan W.C."/>
            <person name="Karpen G.H."/>
            <person name="Kataoka E."/>
            <person name="Keightley P.D."/>
            <person name="Kheradpour P."/>
            <person name="Kirkness E.F."/>
            <person name="Koerich L.B."/>
            <person name="Kristiansen K."/>
            <person name="Kudrna D."/>
            <person name="Kulathinal R.J."/>
            <person name="Kumar S."/>
            <person name="Kwok R."/>
            <person name="Lander E."/>
            <person name="Langley C.H."/>
            <person name="Lapoint R."/>
            <person name="Lazzaro B.P."/>
            <person name="Lee S.J."/>
            <person name="Levesque L."/>
            <person name="Li R."/>
            <person name="Lin C.F."/>
            <person name="Lin M.F."/>
            <person name="Lindblad-Toh K."/>
            <person name="Llopart A."/>
            <person name="Long M."/>
            <person name="Low L."/>
            <person name="Lozovsky E."/>
            <person name="Lu J."/>
            <person name="Luo M."/>
            <person name="Machado C.A."/>
            <person name="Makalowski W."/>
            <person name="Marzo M."/>
            <person name="Matsuda M."/>
            <person name="Matzkin L."/>
            <person name="McAllister B."/>
            <person name="McBride C.S."/>
            <person name="McKernan B."/>
            <person name="McKernan K."/>
            <person name="Mendez-Lago M."/>
            <person name="Minx P."/>
            <person name="Mollenhauer M.U."/>
            <person name="Montooth K."/>
            <person name="Mount S.M."/>
            <person name="Mu X."/>
            <person name="Myers E."/>
            <person name="Negre B."/>
            <person name="Newfeld S."/>
            <person name="Nielsen R."/>
            <person name="Noor M.A."/>
            <person name="O'Grady P."/>
            <person name="Pachter L."/>
            <person name="Papaceit M."/>
            <person name="Parisi M.J."/>
            <person name="Parisi M."/>
            <person name="Parts L."/>
            <person name="Pedersen J.S."/>
            <person name="Pesole G."/>
            <person name="Phillippy A.M."/>
            <person name="Ponting C.P."/>
            <person name="Pop M."/>
            <person name="Porcelli D."/>
            <person name="Powell J.R."/>
            <person name="Prohaska S."/>
            <person name="Pruitt K."/>
            <person name="Puig M."/>
            <person name="Quesneville H."/>
            <person name="Ram K.R."/>
            <person name="Rand D."/>
            <person name="Rasmussen M.D."/>
            <person name="Reed L.K."/>
            <person name="Reenan R."/>
            <person name="Reily A."/>
            <person name="Remington K.A."/>
            <person name="Rieger T.T."/>
            <person name="Ritchie M.G."/>
            <person name="Robin C."/>
            <person name="Rogers Y.H."/>
            <person name="Rohde C."/>
            <person name="Rozas J."/>
            <person name="Rubenfield M.J."/>
            <person name="Ruiz A."/>
            <person name="Russo S."/>
            <person name="Salzberg S.L."/>
            <person name="Sanchez-Gracia A."/>
            <person name="Saranga D.J."/>
            <person name="Sato H."/>
            <person name="Schaeffer S.W."/>
            <person name="Schatz M.C."/>
            <person name="Schlenke T."/>
            <person name="Schwartz R."/>
            <person name="Segarra C."/>
            <person name="Singh R.S."/>
            <person name="Sirot L."/>
            <person name="Sirota M."/>
            <person name="Sisneros N.B."/>
            <person name="Smith C.D."/>
            <person name="Smith T.F."/>
            <person name="Spieth J."/>
            <person name="Stage D.E."/>
            <person name="Stark A."/>
            <person name="Stephan W."/>
            <person name="Strausberg R.L."/>
            <person name="Strempel S."/>
            <person name="Sturgill D."/>
            <person name="Sutton G."/>
            <person name="Sutton G.G."/>
            <person name="Tao W."/>
            <person name="Teichmann S."/>
            <person name="Tobari Y.N."/>
            <person name="Tomimura Y."/>
            <person name="Tsolas J.M."/>
            <person name="Valente V.L."/>
            <person name="Venter E."/>
            <person name="Venter J.C."/>
            <person name="Vicario S."/>
            <person name="Vieira F.G."/>
            <person name="Vilella A.J."/>
            <person name="Villasante A."/>
            <person name="Walenz B."/>
            <person name="Wang J."/>
            <person name="Wasserman M."/>
            <person name="Watts T."/>
            <person name="Wilson D."/>
            <person name="Wilson R.K."/>
            <person name="Wing R.A."/>
            <person name="Wolfner M.F."/>
            <person name="Wong A."/>
            <person name="Wong G.K."/>
            <person name="Wu C.I."/>
            <person name="Wu G."/>
            <person name="Yamamoto D."/>
            <person name="Yang H.P."/>
            <person name="Yang S.P."/>
            <person name="Yorke J.A."/>
            <person name="Yoshida K."/>
            <person name="Zdobnov E."/>
            <person name="Zhang P."/>
            <person name="Zhang Y."/>
            <person name="Zimin A.V."/>
            <person name="Baldwin J."/>
            <person name="Abdouelleil A."/>
            <person name="Abdulkadir J."/>
            <person name="Abebe A."/>
            <person name="Abera B."/>
            <person name="Abreu J."/>
            <person name="Acer S.C."/>
            <person name="Aftuck L."/>
            <person name="Alexander A."/>
            <person name="An P."/>
            <person name="Anderson E."/>
            <person name="Anderson S."/>
            <person name="Arachi H."/>
            <person name="Azer M."/>
            <person name="Bachantsang P."/>
            <person name="Barry A."/>
            <person name="Bayul T."/>
            <person name="Berlin A."/>
            <person name="Bessette D."/>
            <person name="Bloom T."/>
            <person name="Blye J."/>
            <person name="Boguslavskiy L."/>
            <person name="Bonnet C."/>
            <person name="Boukhgalter B."/>
            <person name="Bourzgui I."/>
            <person name="Brown A."/>
            <person name="Cahill P."/>
            <person name="Channer S."/>
            <person name="Cheshatsang Y."/>
            <person name="Chuda L."/>
            <person name="Citroen M."/>
            <person name="Collymore A."/>
            <person name="Cooke P."/>
            <person name="Costello M."/>
            <person name="D'Aco K."/>
            <person name="Daza R."/>
            <person name="De Haan G."/>
            <person name="DeGray S."/>
            <person name="DeMaso C."/>
            <person name="Dhargay N."/>
            <person name="Dooley K."/>
            <person name="Dooley E."/>
            <person name="Doricent M."/>
            <person name="Dorje P."/>
            <person name="Dorjee K."/>
            <person name="Dupes A."/>
            <person name="Elong R."/>
            <person name="Falk J."/>
            <person name="Farina A."/>
            <person name="Faro S."/>
            <person name="Ferguson D."/>
            <person name="Fisher S."/>
            <person name="Foley C.D."/>
            <person name="Franke A."/>
            <person name="Friedrich D."/>
            <person name="Gadbois L."/>
            <person name="Gearin G."/>
            <person name="Gearin C.R."/>
            <person name="Giannoukos G."/>
            <person name="Goode T."/>
            <person name="Graham J."/>
            <person name="Grandbois E."/>
            <person name="Grewal S."/>
            <person name="Gyaltsen K."/>
            <person name="Hafez N."/>
            <person name="Hagos B."/>
            <person name="Hall J."/>
            <person name="Henson C."/>
            <person name="Hollinger A."/>
            <person name="Honan T."/>
            <person name="Huard M.D."/>
            <person name="Hughes L."/>
            <person name="Hurhula B."/>
            <person name="Husby M.E."/>
            <person name="Kamat A."/>
            <person name="Kanga B."/>
            <person name="Kashin S."/>
            <person name="Khazanovich D."/>
            <person name="Kisner P."/>
            <person name="Lance K."/>
            <person name="Lara M."/>
            <person name="Lee W."/>
            <person name="Lennon N."/>
            <person name="Letendre F."/>
            <person name="LeVine R."/>
            <person name="Lipovsky A."/>
            <person name="Liu X."/>
            <person name="Liu J."/>
            <person name="Liu S."/>
            <person name="Lokyitsang T."/>
            <person name="Lokyitsang Y."/>
            <person name="Lubonja R."/>
            <person name="Lui A."/>
            <person name="MacDonald P."/>
            <person name="Magnisalis V."/>
            <person name="Maru K."/>
            <person name="Matthews C."/>
            <person name="McCusker W."/>
            <person name="McDonough S."/>
            <person name="Mehta T."/>
            <person name="Meldrim J."/>
            <person name="Meneus L."/>
            <person name="Mihai O."/>
            <person name="Mihalev A."/>
            <person name="Mihova T."/>
            <person name="Mittelman R."/>
            <person name="Mlenga V."/>
            <person name="Montmayeur A."/>
            <person name="Mulrain L."/>
            <person name="Navidi A."/>
            <person name="Naylor J."/>
            <person name="Negash T."/>
            <person name="Nguyen T."/>
            <person name="Nguyen N."/>
            <person name="Nicol R."/>
            <person name="Norbu C."/>
            <person name="Norbu N."/>
            <person name="Novod N."/>
            <person name="O'Neill B."/>
            <person name="Osman S."/>
            <person name="Markiewicz E."/>
            <person name="Oyono O.L."/>
            <person name="Patti C."/>
            <person name="Phunkhang P."/>
            <person name="Pierre F."/>
            <person name="Priest M."/>
            <person name="Raghuraman S."/>
            <person name="Rege F."/>
            <person name="Reyes R."/>
            <person name="Rise C."/>
            <person name="Rogov P."/>
            <person name="Ross K."/>
            <person name="Ryan E."/>
            <person name="Settipalli S."/>
            <person name="Shea T."/>
            <person name="Sherpa N."/>
            <person name="Shi L."/>
            <person name="Shih D."/>
            <person name="Sparrow T."/>
            <person name="Spaulding J."/>
            <person name="Stalker J."/>
            <person name="Stange-Thomann N."/>
            <person name="Stavropoulos S."/>
            <person name="Stone C."/>
            <person name="Strader C."/>
            <person name="Tesfaye S."/>
            <person name="Thomson T."/>
            <person name="Thoulutsang Y."/>
            <person name="Thoulutsang D."/>
            <person name="Topham K."/>
            <person name="Topping I."/>
            <person name="Tsamla T."/>
            <person name="Vassiliev H."/>
            <person name="Vo A."/>
            <person name="Wangchuk T."/>
            <person name="Wangdi T."/>
            <person name="Weiand M."/>
            <person name="Wilkinson J."/>
            <person name="Wilson A."/>
            <person name="Yadav S."/>
            <person name="Young G."/>
            <person name="Yu Q."/>
            <person name="Zembek L."/>
            <person name="Zhong D."/>
            <person name="Zimmer A."/>
            <person name="Zwirko Z."/>
            <person name="Jaffe D.B."/>
            <person name="Alvarez P."/>
            <person name="Brockman W."/>
            <person name="Butler J."/>
            <person name="Chin C."/>
            <person name="Gnerre S."/>
            <person name="Grabherr M."/>
            <person name="Kleber M."/>
            <person name="Mauceli E."/>
            <person name="MacCallum I."/>
        </authorList>
    </citation>
    <scope>NUCLEOTIDE SEQUENCE [LARGE SCALE GENOMIC DNA]</scope>
    <source>
        <strain evidence="10">Tucson 14024-0371.13</strain>
    </source>
</reference>
<evidence type="ECO:0000259" key="7">
    <source>
        <dbReference type="Pfam" id="PF04130"/>
    </source>
</evidence>
<dbReference type="HOGENOM" id="CLU_003736_3_0_1"/>
<evidence type="ECO:0000256" key="2">
    <source>
        <dbReference type="ARBA" id="ARBA00010337"/>
    </source>
</evidence>
<dbReference type="InterPro" id="IPR042241">
    <property type="entry name" value="GCP_C_sf"/>
</dbReference>
<dbReference type="OrthoDB" id="5860513at2759"/>
<organism evidence="9 10">
    <name type="scientific">Drosophila ananassae</name>
    <name type="common">Fruit fly</name>
    <dbReference type="NCBI Taxonomy" id="7217"/>
    <lineage>
        <taxon>Eukaryota</taxon>
        <taxon>Metazoa</taxon>
        <taxon>Ecdysozoa</taxon>
        <taxon>Arthropoda</taxon>
        <taxon>Hexapoda</taxon>
        <taxon>Insecta</taxon>
        <taxon>Pterygota</taxon>
        <taxon>Neoptera</taxon>
        <taxon>Endopterygota</taxon>
        <taxon>Diptera</taxon>
        <taxon>Brachycera</taxon>
        <taxon>Muscomorpha</taxon>
        <taxon>Ephydroidea</taxon>
        <taxon>Drosophilidae</taxon>
        <taxon>Drosophila</taxon>
        <taxon>Sophophora</taxon>
    </lineage>
</organism>
<dbReference type="GO" id="GO:0000930">
    <property type="term" value="C:gamma-tubulin complex"/>
    <property type="evidence" value="ECO:0007669"/>
    <property type="project" value="TreeGrafter"/>
</dbReference>
<dbReference type="Gene3D" id="1.20.120.1900">
    <property type="entry name" value="Gamma-tubulin complex, C-terminal domain"/>
    <property type="match status" value="1"/>
</dbReference>
<dbReference type="GO" id="GO:0043015">
    <property type="term" value="F:gamma-tubulin binding"/>
    <property type="evidence" value="ECO:0007669"/>
    <property type="project" value="InterPro"/>
</dbReference>
<dbReference type="InterPro" id="IPR040457">
    <property type="entry name" value="GCP_C"/>
</dbReference>
<dbReference type="KEGG" id="dan:6505009"/>
<dbReference type="Pfam" id="PF17681">
    <property type="entry name" value="GCP_N_terminal"/>
    <property type="match status" value="1"/>
</dbReference>
<dbReference type="OMA" id="MRMMSVC"/>
<feature type="domain" description="Gamma tubulin complex component C-terminal" evidence="7">
    <location>
        <begin position="524"/>
        <end position="855"/>
    </location>
</feature>
<evidence type="ECO:0000313" key="10">
    <source>
        <dbReference type="Proteomes" id="UP000007801"/>
    </source>
</evidence>
<dbReference type="EMBL" id="CH902625">
    <property type="protein sequence ID" value="EDV35153.1"/>
    <property type="molecule type" value="Genomic_DNA"/>
</dbReference>
<keyword evidence="3" id="KW-0963">Cytoplasm</keyword>
<proteinExistence type="inferred from homology"/>
<dbReference type="InterPro" id="IPR041470">
    <property type="entry name" value="GCP_N"/>
</dbReference>
<keyword evidence="4" id="KW-0493">Microtubule</keyword>
<feature type="region of interest" description="Disordered" evidence="6">
    <location>
        <begin position="135"/>
        <end position="163"/>
    </location>
</feature>
<feature type="domain" description="Gamma tubulin complex component protein N-terminal" evidence="8">
    <location>
        <begin position="208"/>
        <end position="519"/>
    </location>
</feature>
<dbReference type="GO" id="GO:0000278">
    <property type="term" value="P:mitotic cell cycle"/>
    <property type="evidence" value="ECO:0007669"/>
    <property type="project" value="TreeGrafter"/>
</dbReference>
<dbReference type="PANTHER" id="PTHR19302">
    <property type="entry name" value="GAMMA TUBULIN COMPLEX PROTEIN"/>
    <property type="match status" value="1"/>
</dbReference>
<dbReference type="CTD" id="48481"/>
<dbReference type="GeneID" id="6505009"/>
<dbReference type="GO" id="GO:0000922">
    <property type="term" value="C:spindle pole"/>
    <property type="evidence" value="ECO:0007669"/>
    <property type="project" value="InterPro"/>
</dbReference>
<evidence type="ECO:0000259" key="8">
    <source>
        <dbReference type="Pfam" id="PF17681"/>
    </source>
</evidence>
<dbReference type="PANTHER" id="PTHR19302:SF14">
    <property type="entry name" value="GAMMA-TUBULIN COMPLEX COMPONENT 3"/>
    <property type="match status" value="1"/>
</dbReference>
<evidence type="ECO:0000313" key="9">
    <source>
        <dbReference type="EMBL" id="EDV35153.1"/>
    </source>
</evidence>
<dbReference type="FunCoup" id="B3MW08">
    <property type="interactions" value="1790"/>
</dbReference>
<dbReference type="GO" id="GO:0051321">
    <property type="term" value="P:meiotic cell cycle"/>
    <property type="evidence" value="ECO:0007669"/>
    <property type="project" value="TreeGrafter"/>
</dbReference>
<comment type="similarity">
    <text evidence="2">Belongs to the TUBGCP family.</text>
</comment>
<feature type="compositionally biased region" description="Low complexity" evidence="6">
    <location>
        <begin position="145"/>
        <end position="160"/>
    </location>
</feature>
<gene>
    <name evidence="9" type="primary">Dana\GF22346</name>
    <name evidence="9" type="synonym">dana_GLEANR_6319</name>
    <name evidence="9" type="ORF">GF22346</name>
</gene>
<evidence type="ECO:0000256" key="1">
    <source>
        <dbReference type="ARBA" id="ARBA00004245"/>
    </source>
</evidence>
<comment type="subcellular location">
    <subcellularLocation>
        <location evidence="1">Cytoplasm</location>
        <location evidence="1">Cytoskeleton</location>
    </subcellularLocation>
</comment>
<dbReference type="SMR" id="B3MW08"/>